<keyword evidence="2" id="KW-1185">Reference proteome</keyword>
<evidence type="ECO:0000313" key="1">
    <source>
        <dbReference type="EMBL" id="QUC68500.1"/>
    </source>
</evidence>
<gene>
    <name evidence="1" type="ORF">JYE49_07400</name>
</gene>
<proteinExistence type="predicted"/>
<sequence>MNKNPKMIAGIAGLAVMLILAVVLATYMIPTIGEVRREMSLTPTPLPPVPGSVRAAGYVEQDTPEPALGTGSRGDKVTRLQERLKALGYYDGEIDGQFGQGTQEAVIAFQMKNGLDADGYAGEKTQALLYSDEAVRNDNEE</sequence>
<dbReference type="EMBL" id="CP068393">
    <property type="protein sequence ID" value="QUC68500.1"/>
    <property type="molecule type" value="Genomic_DNA"/>
</dbReference>
<dbReference type="Proteomes" id="UP000682782">
    <property type="component" value="Chromosome"/>
</dbReference>
<organism evidence="1 2">
    <name type="scientific">Aristaeella hokkaidonensis</name>
    <dbReference type="NCBI Taxonomy" id="3046382"/>
    <lineage>
        <taxon>Bacteria</taxon>
        <taxon>Bacillati</taxon>
        <taxon>Bacillota</taxon>
        <taxon>Clostridia</taxon>
        <taxon>Eubacteriales</taxon>
        <taxon>Aristaeellaceae</taxon>
        <taxon>Aristaeella</taxon>
    </lineage>
</organism>
<evidence type="ECO:0000313" key="2">
    <source>
        <dbReference type="Proteomes" id="UP000682782"/>
    </source>
</evidence>
<name>A0AC61MZ36_9FIRM</name>
<accession>A0AC61MZ36</accession>
<reference evidence="1" key="1">
    <citation type="submission" date="2021-01" db="EMBL/GenBank/DDBJ databases">
        <title>Complete genome sequence of Clostridiales bacterium R-7.</title>
        <authorList>
            <person name="Mahoney-Kurpe S.C."/>
            <person name="Palevich N."/>
            <person name="Koike S."/>
            <person name="Moon C.D."/>
            <person name="Attwood G.T."/>
        </authorList>
    </citation>
    <scope>NUCLEOTIDE SEQUENCE</scope>
    <source>
        <strain evidence="1">R-7</strain>
    </source>
</reference>
<protein>
    <submittedName>
        <fullName evidence="1">Peptidoglycan-binding protein</fullName>
    </submittedName>
</protein>